<evidence type="ECO:0000313" key="2">
    <source>
        <dbReference type="EMBL" id="KAH3881999.1"/>
    </source>
</evidence>
<comment type="caution">
    <text evidence="2">The sequence shown here is derived from an EMBL/GenBank/DDBJ whole genome shotgun (WGS) entry which is preliminary data.</text>
</comment>
<feature type="region of interest" description="Disordered" evidence="1">
    <location>
        <begin position="24"/>
        <end position="48"/>
    </location>
</feature>
<gene>
    <name evidence="2" type="ORF">DPMN_005928</name>
</gene>
<sequence length="95" mass="10322">MVLFFSDEHEHCYLVDVATATVGPQEPQSRTTLPHPPTHSSSSLTSCPKASLNNTVLLEYLSMFSFHKLFATTAISVLIDPHSSLSSLLSSSAEE</sequence>
<name>A0A9D4RUZ2_DREPO</name>
<reference evidence="2" key="2">
    <citation type="submission" date="2020-11" db="EMBL/GenBank/DDBJ databases">
        <authorList>
            <person name="McCartney M.A."/>
            <person name="Auch B."/>
            <person name="Kono T."/>
            <person name="Mallez S."/>
            <person name="Becker A."/>
            <person name="Gohl D.M."/>
            <person name="Silverstein K.A.T."/>
            <person name="Koren S."/>
            <person name="Bechman K.B."/>
            <person name="Herman A."/>
            <person name="Abrahante J.E."/>
            <person name="Garbe J."/>
        </authorList>
    </citation>
    <scope>NUCLEOTIDE SEQUENCE</scope>
    <source>
        <strain evidence="2">Duluth1</strain>
        <tissue evidence="2">Whole animal</tissue>
    </source>
</reference>
<evidence type="ECO:0000256" key="1">
    <source>
        <dbReference type="SAM" id="MobiDB-lite"/>
    </source>
</evidence>
<dbReference type="EMBL" id="JAIWYP010000001">
    <property type="protein sequence ID" value="KAH3881999.1"/>
    <property type="molecule type" value="Genomic_DNA"/>
</dbReference>
<evidence type="ECO:0000313" key="3">
    <source>
        <dbReference type="Proteomes" id="UP000828390"/>
    </source>
</evidence>
<reference evidence="2" key="1">
    <citation type="journal article" date="2019" name="bioRxiv">
        <title>The Genome of the Zebra Mussel, Dreissena polymorpha: A Resource for Invasive Species Research.</title>
        <authorList>
            <person name="McCartney M.A."/>
            <person name="Auch B."/>
            <person name="Kono T."/>
            <person name="Mallez S."/>
            <person name="Zhang Y."/>
            <person name="Obille A."/>
            <person name="Becker A."/>
            <person name="Abrahante J.E."/>
            <person name="Garbe J."/>
            <person name="Badalamenti J.P."/>
            <person name="Herman A."/>
            <person name="Mangelson H."/>
            <person name="Liachko I."/>
            <person name="Sullivan S."/>
            <person name="Sone E.D."/>
            <person name="Koren S."/>
            <person name="Silverstein K.A.T."/>
            <person name="Beckman K.B."/>
            <person name="Gohl D.M."/>
        </authorList>
    </citation>
    <scope>NUCLEOTIDE SEQUENCE</scope>
    <source>
        <strain evidence="2">Duluth1</strain>
        <tissue evidence="2">Whole animal</tissue>
    </source>
</reference>
<organism evidence="2 3">
    <name type="scientific">Dreissena polymorpha</name>
    <name type="common">Zebra mussel</name>
    <name type="synonym">Mytilus polymorpha</name>
    <dbReference type="NCBI Taxonomy" id="45954"/>
    <lineage>
        <taxon>Eukaryota</taxon>
        <taxon>Metazoa</taxon>
        <taxon>Spiralia</taxon>
        <taxon>Lophotrochozoa</taxon>
        <taxon>Mollusca</taxon>
        <taxon>Bivalvia</taxon>
        <taxon>Autobranchia</taxon>
        <taxon>Heteroconchia</taxon>
        <taxon>Euheterodonta</taxon>
        <taxon>Imparidentia</taxon>
        <taxon>Neoheterodontei</taxon>
        <taxon>Myida</taxon>
        <taxon>Dreissenoidea</taxon>
        <taxon>Dreissenidae</taxon>
        <taxon>Dreissena</taxon>
    </lineage>
</organism>
<accession>A0A9D4RUZ2</accession>
<dbReference type="AlphaFoldDB" id="A0A9D4RUZ2"/>
<dbReference type="Proteomes" id="UP000828390">
    <property type="component" value="Unassembled WGS sequence"/>
</dbReference>
<proteinExistence type="predicted"/>
<protein>
    <submittedName>
        <fullName evidence="2">Uncharacterized protein</fullName>
    </submittedName>
</protein>
<keyword evidence="3" id="KW-1185">Reference proteome</keyword>